<dbReference type="AlphaFoldDB" id="A0A9W7DYB7"/>
<keyword evidence="1" id="KW-1133">Transmembrane helix</keyword>
<evidence type="ECO:0000256" key="1">
    <source>
        <dbReference type="SAM" id="Phobius"/>
    </source>
</evidence>
<reference evidence="3" key="1">
    <citation type="journal article" date="2023" name="Commun. Biol.">
        <title>Genome analysis of Parmales, the sister group of diatoms, reveals the evolutionary specialization of diatoms from phago-mixotrophs to photoautotrophs.</title>
        <authorList>
            <person name="Ban H."/>
            <person name="Sato S."/>
            <person name="Yoshikawa S."/>
            <person name="Yamada K."/>
            <person name="Nakamura Y."/>
            <person name="Ichinomiya M."/>
            <person name="Sato N."/>
            <person name="Blanc-Mathieu R."/>
            <person name="Endo H."/>
            <person name="Kuwata A."/>
            <person name="Ogata H."/>
        </authorList>
    </citation>
    <scope>NUCLEOTIDE SEQUENCE [LARGE SCALE GENOMIC DNA]</scope>
    <source>
        <strain evidence="3">NIES 3701</strain>
    </source>
</reference>
<feature type="transmembrane region" description="Helical" evidence="1">
    <location>
        <begin position="12"/>
        <end position="28"/>
    </location>
</feature>
<protein>
    <submittedName>
        <fullName evidence="2">Uncharacterized protein</fullName>
    </submittedName>
</protein>
<organism evidence="2 3">
    <name type="scientific">Triparma strigata</name>
    <dbReference type="NCBI Taxonomy" id="1606541"/>
    <lineage>
        <taxon>Eukaryota</taxon>
        <taxon>Sar</taxon>
        <taxon>Stramenopiles</taxon>
        <taxon>Ochrophyta</taxon>
        <taxon>Bolidophyceae</taxon>
        <taxon>Parmales</taxon>
        <taxon>Triparmaceae</taxon>
        <taxon>Triparma</taxon>
    </lineage>
</organism>
<evidence type="ECO:0000313" key="3">
    <source>
        <dbReference type="Proteomes" id="UP001165085"/>
    </source>
</evidence>
<feature type="transmembrane region" description="Helical" evidence="1">
    <location>
        <begin position="130"/>
        <end position="150"/>
    </location>
</feature>
<accession>A0A9W7DYB7</accession>
<sequence length="233" mass="26600">MSQSGIHINHRWLIFLCQLAVVLTSFFTEYNPSYHGQSSFYFFAYLTHCSNTLLTFLNLLNTFSCFREKTNVSQFCVTCSLFVLVAWAALVVPFNVKTLENPVSTVEHLCPAIIQSSVLLRPVQPPRKLFIFAGYAYLIIYLTWTLVFSLSDLTMKGNEYIYSALNWGSNPAKSSIYVVVALGIYTVMYFGVDYVTRLRIRNLEKYKTEYDLDSVSTETSTVYEGAEVAFCEI</sequence>
<evidence type="ECO:0000313" key="2">
    <source>
        <dbReference type="EMBL" id="GMH59627.1"/>
    </source>
</evidence>
<gene>
    <name evidence="2" type="ORF">TrST_g2969</name>
</gene>
<dbReference type="Proteomes" id="UP001165085">
    <property type="component" value="Unassembled WGS sequence"/>
</dbReference>
<dbReference type="OrthoDB" id="10424562at2759"/>
<feature type="transmembrane region" description="Helical" evidence="1">
    <location>
        <begin position="40"/>
        <end position="60"/>
    </location>
</feature>
<name>A0A9W7DYB7_9STRA</name>
<dbReference type="EMBL" id="BRXY01000060">
    <property type="protein sequence ID" value="GMH59627.1"/>
    <property type="molecule type" value="Genomic_DNA"/>
</dbReference>
<keyword evidence="1" id="KW-0812">Transmembrane</keyword>
<comment type="caution">
    <text evidence="2">The sequence shown here is derived from an EMBL/GenBank/DDBJ whole genome shotgun (WGS) entry which is preliminary data.</text>
</comment>
<keyword evidence="3" id="KW-1185">Reference proteome</keyword>
<feature type="transmembrane region" description="Helical" evidence="1">
    <location>
        <begin position="175"/>
        <end position="195"/>
    </location>
</feature>
<keyword evidence="1" id="KW-0472">Membrane</keyword>
<feature type="transmembrane region" description="Helical" evidence="1">
    <location>
        <begin position="72"/>
        <end position="94"/>
    </location>
</feature>
<proteinExistence type="predicted"/>